<dbReference type="GO" id="GO:0016036">
    <property type="term" value="P:cellular response to phosphate starvation"/>
    <property type="evidence" value="ECO:0007669"/>
    <property type="project" value="InterPro"/>
</dbReference>
<organism evidence="2 3">
    <name type="scientific">Lolium multiflorum</name>
    <name type="common">Italian ryegrass</name>
    <name type="synonym">Lolium perenne subsp. multiflorum</name>
    <dbReference type="NCBI Taxonomy" id="4521"/>
    <lineage>
        <taxon>Eukaryota</taxon>
        <taxon>Viridiplantae</taxon>
        <taxon>Streptophyta</taxon>
        <taxon>Embryophyta</taxon>
        <taxon>Tracheophyta</taxon>
        <taxon>Spermatophyta</taxon>
        <taxon>Magnoliopsida</taxon>
        <taxon>Liliopsida</taxon>
        <taxon>Poales</taxon>
        <taxon>Poaceae</taxon>
        <taxon>BOP clade</taxon>
        <taxon>Pooideae</taxon>
        <taxon>Poodae</taxon>
        <taxon>Poeae</taxon>
        <taxon>Poeae Chloroplast Group 2 (Poeae type)</taxon>
        <taxon>Loliodinae</taxon>
        <taxon>Loliinae</taxon>
        <taxon>Lolium</taxon>
    </lineage>
</organism>
<evidence type="ECO:0000256" key="1">
    <source>
        <dbReference type="SAM" id="MobiDB-lite"/>
    </source>
</evidence>
<feature type="compositionally biased region" description="Polar residues" evidence="1">
    <location>
        <begin position="86"/>
        <end position="103"/>
    </location>
</feature>
<feature type="compositionally biased region" description="Polar residues" evidence="1">
    <location>
        <begin position="11"/>
        <end position="25"/>
    </location>
</feature>
<keyword evidence="3" id="KW-1185">Reference proteome</keyword>
<proteinExistence type="predicted"/>
<protein>
    <submittedName>
        <fullName evidence="2">Uncharacterized protein</fullName>
    </submittedName>
</protein>
<evidence type="ECO:0000313" key="2">
    <source>
        <dbReference type="EMBL" id="KAK1629239.1"/>
    </source>
</evidence>
<dbReference type="EMBL" id="JAUUTY010000005">
    <property type="protein sequence ID" value="KAK1629239.1"/>
    <property type="molecule type" value="Genomic_DNA"/>
</dbReference>
<name>A0AAD8W0K4_LOLMU</name>
<feature type="region of interest" description="Disordered" evidence="1">
    <location>
        <begin position="1"/>
        <end position="27"/>
    </location>
</feature>
<comment type="caution">
    <text evidence="2">The sequence shown here is derived from an EMBL/GenBank/DDBJ whole genome shotgun (WGS) entry which is preliminary data.</text>
</comment>
<dbReference type="PANTHER" id="PTHR45978:SF5">
    <property type="entry name" value="SPX DOMAIN-CONTAINING PROTEIN 2"/>
    <property type="match status" value="1"/>
</dbReference>
<dbReference type="Proteomes" id="UP001231189">
    <property type="component" value="Unassembled WGS sequence"/>
</dbReference>
<gene>
    <name evidence="2" type="ORF">QYE76_003554</name>
</gene>
<evidence type="ECO:0000313" key="3">
    <source>
        <dbReference type="Proteomes" id="UP001231189"/>
    </source>
</evidence>
<accession>A0AAD8W0K4</accession>
<feature type="region of interest" description="Disordered" evidence="1">
    <location>
        <begin position="83"/>
        <end position="103"/>
    </location>
</feature>
<reference evidence="2" key="1">
    <citation type="submission" date="2023-07" db="EMBL/GenBank/DDBJ databases">
        <title>A chromosome-level genome assembly of Lolium multiflorum.</title>
        <authorList>
            <person name="Chen Y."/>
            <person name="Copetti D."/>
            <person name="Kolliker R."/>
            <person name="Studer B."/>
        </authorList>
    </citation>
    <scope>NUCLEOTIDE SEQUENCE</scope>
    <source>
        <strain evidence="2">02402/16</strain>
        <tissue evidence="2">Leaf</tissue>
    </source>
</reference>
<dbReference type="AlphaFoldDB" id="A0AAD8W0K4"/>
<dbReference type="PANTHER" id="PTHR45978">
    <property type="entry name" value="SPX DOMAIN-CONTAINING PROTEIN 3"/>
    <property type="match status" value="1"/>
</dbReference>
<sequence length="103" mass="11367">MQHAGIEESSDSYGSSANVSDSPSGAKTKEGLVKIFEKYDKRIGTLICPPFIQSVPFHPFFTTDQLRQLVKDCEAMLDQLLPLNKPSMSNEDGTENINTETSL</sequence>
<dbReference type="InterPro" id="IPR031142">
    <property type="entry name" value="SPX_prot"/>
</dbReference>